<dbReference type="GO" id="GO:0008757">
    <property type="term" value="F:S-adenosylmethionine-dependent methyltransferase activity"/>
    <property type="evidence" value="ECO:0007669"/>
    <property type="project" value="InterPro"/>
</dbReference>
<accession>A0A3N7HJ50</accession>
<sequence>MSNSAAIIGLADWLRTPAGRYLLAWEQAHLDRAVVDIFGFHALQLGLPELDALRANRMPHRWVSGDGSEANGHDDHDLAVKPAIISLQCDYDALPFDSQSLDLVVLPHSLELARDPHLTLREVERVLRPEGRVVIVGFNPASLWGLRQRFGRMRRGMGLSRHTPLYLPSEGDFIGYRRLRDWLRLLSFEVEAGRFGCYRPPVASDRWLARYEWAERLGDRWWPVFGAVYSITAVKRVRGMRLVGLVRKERSKAKAAPAVVAHHHQHRAGLTRPVETEHS</sequence>
<reference evidence="2 3" key="1">
    <citation type="submission" date="2018-08" db="EMBL/GenBank/DDBJ databases">
        <authorList>
            <person name="Khan S.A."/>
            <person name="Jeon C.O."/>
            <person name="Chun B.H."/>
            <person name="Jeong S.E."/>
        </authorList>
    </citation>
    <scope>NUCLEOTIDE SEQUENCE [LARGE SCALE GENOMIC DNA]</scope>
    <source>
        <strain evidence="2 3">S-16</strain>
    </source>
</reference>
<dbReference type="OrthoDB" id="6191410at2"/>
<gene>
    <name evidence="2" type="ORF">DZC73_24020</name>
</gene>
<proteinExistence type="predicted"/>
<dbReference type="InterPro" id="IPR029063">
    <property type="entry name" value="SAM-dependent_MTases_sf"/>
</dbReference>
<evidence type="ECO:0000313" key="3">
    <source>
        <dbReference type="Proteomes" id="UP000267464"/>
    </source>
</evidence>
<dbReference type="Gene3D" id="3.40.50.150">
    <property type="entry name" value="Vaccinia Virus protein VP39"/>
    <property type="match status" value="1"/>
</dbReference>
<organism evidence="2 3">
    <name type="scientific">Piscinibacter terrae</name>
    <dbReference type="NCBI Taxonomy" id="2496871"/>
    <lineage>
        <taxon>Bacteria</taxon>
        <taxon>Pseudomonadati</taxon>
        <taxon>Pseudomonadota</taxon>
        <taxon>Betaproteobacteria</taxon>
        <taxon>Burkholderiales</taxon>
        <taxon>Sphaerotilaceae</taxon>
        <taxon>Piscinibacter</taxon>
    </lineage>
</organism>
<dbReference type="Proteomes" id="UP000267464">
    <property type="component" value="Unassembled WGS sequence"/>
</dbReference>
<dbReference type="AlphaFoldDB" id="A0A3N7HJ50"/>
<name>A0A3N7HJ50_9BURK</name>
<evidence type="ECO:0000313" key="2">
    <source>
        <dbReference type="EMBL" id="RQP22080.1"/>
    </source>
</evidence>
<feature type="domain" description="Methyltransferase type 11" evidence="1">
    <location>
        <begin position="84"/>
        <end position="135"/>
    </location>
</feature>
<protein>
    <submittedName>
        <fullName evidence="2">Class I SAM-dependent methyltransferase</fullName>
    </submittedName>
</protein>
<keyword evidence="2" id="KW-0808">Transferase</keyword>
<dbReference type="GO" id="GO:0032259">
    <property type="term" value="P:methylation"/>
    <property type="evidence" value="ECO:0007669"/>
    <property type="project" value="UniProtKB-KW"/>
</dbReference>
<dbReference type="InterPro" id="IPR013216">
    <property type="entry name" value="Methyltransf_11"/>
</dbReference>
<keyword evidence="2" id="KW-0489">Methyltransferase</keyword>
<dbReference type="Pfam" id="PF08241">
    <property type="entry name" value="Methyltransf_11"/>
    <property type="match status" value="1"/>
</dbReference>
<dbReference type="SUPFAM" id="SSF53335">
    <property type="entry name" value="S-adenosyl-L-methionine-dependent methyltransferases"/>
    <property type="match status" value="1"/>
</dbReference>
<dbReference type="RefSeq" id="WP_124542924.1">
    <property type="nucleotide sequence ID" value="NZ_QUSW01000008.1"/>
</dbReference>
<reference evidence="2 3" key="2">
    <citation type="submission" date="2018-12" db="EMBL/GenBank/DDBJ databases">
        <title>Rhizobacter gummiphilus sp. nov., a rubber-degrading bacterium isolated from the soil of a botanical garden in Japan.</title>
        <authorList>
            <person name="Shunsuke S.S."/>
        </authorList>
    </citation>
    <scope>NUCLEOTIDE SEQUENCE [LARGE SCALE GENOMIC DNA]</scope>
    <source>
        <strain evidence="2 3">S-16</strain>
    </source>
</reference>
<comment type="caution">
    <text evidence="2">The sequence shown here is derived from an EMBL/GenBank/DDBJ whole genome shotgun (WGS) entry which is preliminary data.</text>
</comment>
<dbReference type="EMBL" id="QUSW01000008">
    <property type="protein sequence ID" value="RQP22080.1"/>
    <property type="molecule type" value="Genomic_DNA"/>
</dbReference>
<keyword evidence="3" id="KW-1185">Reference proteome</keyword>
<evidence type="ECO:0000259" key="1">
    <source>
        <dbReference type="Pfam" id="PF08241"/>
    </source>
</evidence>